<dbReference type="Pfam" id="PF18146">
    <property type="entry name" value="CinA_KH"/>
    <property type="match status" value="1"/>
</dbReference>
<dbReference type="STRING" id="442899.SAMN05720591_1382"/>
<dbReference type="SMART" id="SM00852">
    <property type="entry name" value="MoCF_biosynth"/>
    <property type="match status" value="1"/>
</dbReference>
<dbReference type="HAMAP" id="MF_00226_B">
    <property type="entry name" value="CinA_B"/>
    <property type="match status" value="1"/>
</dbReference>
<dbReference type="InterPro" id="IPR008135">
    <property type="entry name" value="Competence-induced_CinA"/>
</dbReference>
<dbReference type="SUPFAM" id="SSF53218">
    <property type="entry name" value="Molybdenum cofactor biosynthesis proteins"/>
    <property type="match status" value="1"/>
</dbReference>
<comment type="similarity">
    <text evidence="1">Belongs to the CinA family.</text>
</comment>
<evidence type="ECO:0000313" key="4">
    <source>
        <dbReference type="Proteomes" id="UP000321400"/>
    </source>
</evidence>
<evidence type="ECO:0000313" key="3">
    <source>
        <dbReference type="EMBL" id="GEN57809.1"/>
    </source>
</evidence>
<proteinExistence type="inferred from homology"/>
<keyword evidence="4" id="KW-1185">Reference proteome</keyword>
<dbReference type="InterPro" id="IPR050101">
    <property type="entry name" value="CinA"/>
</dbReference>
<dbReference type="OrthoDB" id="9801454at2"/>
<dbReference type="Gene3D" id="3.40.980.10">
    <property type="entry name" value="MoaB/Mog-like domain"/>
    <property type="match status" value="1"/>
</dbReference>
<feature type="domain" description="MoaB/Mog" evidence="2">
    <location>
        <begin position="7"/>
        <end position="174"/>
    </location>
</feature>
<name>A0A511X4D7_9BACI</name>
<dbReference type="Proteomes" id="UP000321400">
    <property type="component" value="Unassembled WGS sequence"/>
</dbReference>
<dbReference type="InterPro" id="IPR008136">
    <property type="entry name" value="CinA_C"/>
</dbReference>
<evidence type="ECO:0000259" key="2">
    <source>
        <dbReference type="SMART" id="SM00852"/>
    </source>
</evidence>
<comment type="caution">
    <text evidence="3">The sequence shown here is derived from an EMBL/GenBank/DDBJ whole genome shotgun (WGS) entry which is preliminary data.</text>
</comment>
<dbReference type="EMBL" id="BJYE01000041">
    <property type="protein sequence ID" value="GEN57809.1"/>
    <property type="molecule type" value="Genomic_DNA"/>
</dbReference>
<dbReference type="PANTHER" id="PTHR13939:SF0">
    <property type="entry name" value="NMN AMIDOHYDROLASE-LIKE PROTEIN YFAY"/>
    <property type="match status" value="1"/>
</dbReference>
<sequence length="418" mass="46196">MAQLKAEIIGVGTELLLGQIANTNAQWISEVLANQGISVYYHQVVGDNEKRLFDTFSLAANRSNLVFVTGGLGPTDDDLTRDVLSDFTGKTLYQDAHVVEQLEVFFKKRGRGMSLNNMKQANVIEGATLIPNEAGTAPGMIVRHQQTTFIIMPGVPNEMKKMMEDTVLPYLRETFDLEDVILSKMIRFIGIGESQLEMEVKDLIDAQTNPTIAPLASDGEVALRITAKAKTAHKAQQLNKQIEDALYLRVGQYIYGYNQETIAEIVVQGLKDQELTLSAAESLTGGKFSDAMISVPGASHVFKGGVVSYSNNVKIEALGVKKETIMQHGAVSEQTALEMARQVKHLLNTDVSVSFTGVAGPDHLEGHAPGTVYICLYQSDEHYRLEKFEFVNHRELIRARAVKKALEWLHIFLQSNNT</sequence>
<organism evidence="3 4">
    <name type="scientific">Halolactibacillus alkaliphilus</name>
    <dbReference type="NCBI Taxonomy" id="442899"/>
    <lineage>
        <taxon>Bacteria</taxon>
        <taxon>Bacillati</taxon>
        <taxon>Bacillota</taxon>
        <taxon>Bacilli</taxon>
        <taxon>Bacillales</taxon>
        <taxon>Bacillaceae</taxon>
        <taxon>Halolactibacillus</taxon>
    </lineage>
</organism>
<dbReference type="InterPro" id="IPR036425">
    <property type="entry name" value="MoaB/Mog-like_dom_sf"/>
</dbReference>
<dbReference type="NCBIfam" id="TIGR00177">
    <property type="entry name" value="molyb_syn"/>
    <property type="match status" value="1"/>
</dbReference>
<dbReference type="InterPro" id="IPR036653">
    <property type="entry name" value="CinA-like_C"/>
</dbReference>
<dbReference type="Pfam" id="PF00994">
    <property type="entry name" value="MoCF_biosynth"/>
    <property type="match status" value="1"/>
</dbReference>
<dbReference type="SUPFAM" id="SSF142433">
    <property type="entry name" value="CinA-like"/>
    <property type="match status" value="1"/>
</dbReference>
<dbReference type="InterPro" id="IPR001453">
    <property type="entry name" value="MoaB/Mog_dom"/>
</dbReference>
<gene>
    <name evidence="1 3" type="primary">cinA</name>
    <name evidence="3" type="ORF">HAL01_22730</name>
</gene>
<evidence type="ECO:0000256" key="1">
    <source>
        <dbReference type="HAMAP-Rule" id="MF_00226"/>
    </source>
</evidence>
<reference evidence="3 4" key="1">
    <citation type="submission" date="2019-07" db="EMBL/GenBank/DDBJ databases">
        <title>Whole genome shotgun sequence of Halolactibacillus alkaliphilus NBRC 103919.</title>
        <authorList>
            <person name="Hosoyama A."/>
            <person name="Uohara A."/>
            <person name="Ohji S."/>
            <person name="Ichikawa N."/>
        </authorList>
    </citation>
    <scope>NUCLEOTIDE SEQUENCE [LARGE SCALE GENOMIC DNA]</scope>
    <source>
        <strain evidence="3 4">NBRC 103919</strain>
    </source>
</reference>
<dbReference type="CDD" id="cd00885">
    <property type="entry name" value="cinA"/>
    <property type="match status" value="1"/>
</dbReference>
<dbReference type="NCBIfam" id="TIGR00199">
    <property type="entry name" value="PncC_domain"/>
    <property type="match status" value="1"/>
</dbReference>
<dbReference type="Gene3D" id="3.30.70.2860">
    <property type="match status" value="1"/>
</dbReference>
<dbReference type="InterPro" id="IPR041424">
    <property type="entry name" value="CinA_KH"/>
</dbReference>
<dbReference type="PIRSF" id="PIRSF006728">
    <property type="entry name" value="CinA"/>
    <property type="match status" value="1"/>
</dbReference>
<dbReference type="Gene3D" id="3.90.950.20">
    <property type="entry name" value="CinA-like"/>
    <property type="match status" value="1"/>
</dbReference>
<dbReference type="RefSeq" id="WP_089803455.1">
    <property type="nucleotide sequence ID" value="NZ_BJYE01000041.1"/>
</dbReference>
<accession>A0A511X4D7</accession>
<protein>
    <recommendedName>
        <fullName evidence="1">Putative competence-damage inducible protein</fullName>
    </recommendedName>
</protein>
<dbReference type="Pfam" id="PF02464">
    <property type="entry name" value="CinA"/>
    <property type="match status" value="1"/>
</dbReference>
<dbReference type="NCBIfam" id="NF001813">
    <property type="entry name" value="PRK00549.1"/>
    <property type="match status" value="1"/>
</dbReference>
<dbReference type="PANTHER" id="PTHR13939">
    <property type="entry name" value="NICOTINAMIDE-NUCLEOTIDE AMIDOHYDROLASE PNCC"/>
    <property type="match status" value="1"/>
</dbReference>
<dbReference type="AlphaFoldDB" id="A0A511X4D7"/>
<dbReference type="NCBIfam" id="TIGR00200">
    <property type="entry name" value="cinA_nterm"/>
    <property type="match status" value="1"/>
</dbReference>